<protein>
    <submittedName>
        <fullName evidence="2">Uncharacterized protein</fullName>
    </submittedName>
</protein>
<evidence type="ECO:0000313" key="2">
    <source>
        <dbReference type="EMBL" id="GFE81584.1"/>
    </source>
</evidence>
<gene>
    <name evidence="2" type="ORF">GCM10011487_35840</name>
</gene>
<dbReference type="Proteomes" id="UP000445000">
    <property type="component" value="Unassembled WGS sequence"/>
</dbReference>
<dbReference type="EMBL" id="BLJN01000003">
    <property type="protein sequence ID" value="GFE81584.1"/>
    <property type="molecule type" value="Genomic_DNA"/>
</dbReference>
<evidence type="ECO:0000256" key="1">
    <source>
        <dbReference type="SAM" id="MobiDB-lite"/>
    </source>
</evidence>
<evidence type="ECO:0000313" key="3">
    <source>
        <dbReference type="Proteomes" id="UP000445000"/>
    </source>
</evidence>
<keyword evidence="3" id="KW-1185">Reference proteome</keyword>
<dbReference type="AlphaFoldDB" id="A0A829YE53"/>
<name>A0A829YE53_9GAMM</name>
<organism evidence="2 3">
    <name type="scientific">Steroidobacter agaridevorans</name>
    <dbReference type="NCBI Taxonomy" id="2695856"/>
    <lineage>
        <taxon>Bacteria</taxon>
        <taxon>Pseudomonadati</taxon>
        <taxon>Pseudomonadota</taxon>
        <taxon>Gammaproteobacteria</taxon>
        <taxon>Steroidobacterales</taxon>
        <taxon>Steroidobacteraceae</taxon>
        <taxon>Steroidobacter</taxon>
    </lineage>
</organism>
<accession>A0A829YE53</accession>
<feature type="region of interest" description="Disordered" evidence="1">
    <location>
        <begin position="1"/>
        <end position="41"/>
    </location>
</feature>
<reference evidence="3" key="1">
    <citation type="submission" date="2020-01" db="EMBL/GenBank/DDBJ databases">
        <title>'Steroidobacter agaridevorans' sp. nov., agar-degrading bacteria isolated from rhizosphere soils.</title>
        <authorList>
            <person name="Ikenaga M."/>
            <person name="Kataoka M."/>
            <person name="Murouchi A."/>
            <person name="Katsuragi S."/>
            <person name="Sakai M."/>
        </authorList>
    </citation>
    <scope>NUCLEOTIDE SEQUENCE [LARGE SCALE GENOMIC DNA]</scope>
    <source>
        <strain evidence="3">YU21-B</strain>
    </source>
</reference>
<comment type="caution">
    <text evidence="2">The sequence shown here is derived from an EMBL/GenBank/DDBJ whole genome shotgun (WGS) entry which is preliminary data.</text>
</comment>
<sequence>MKGDVGKLTPLRERVDEPAGINRHDDFSDCRQHHGQSHDEDQPLMLRPMAERENKHITEDLRALDAGFDHDERAR</sequence>
<proteinExistence type="predicted"/>